<dbReference type="GO" id="GO:0006260">
    <property type="term" value="P:DNA replication"/>
    <property type="evidence" value="ECO:0007669"/>
    <property type="project" value="UniProtKB-KW"/>
</dbReference>
<comment type="similarity">
    <text evidence="2">Belongs to the MCM family.</text>
</comment>
<keyword evidence="4" id="KW-0378">Hydrolase</keyword>
<keyword evidence="4" id="KW-0347">Helicase</keyword>
<comment type="subcellular location">
    <subcellularLocation>
        <location evidence="1">Nucleus</location>
    </subcellularLocation>
</comment>
<evidence type="ECO:0000256" key="2">
    <source>
        <dbReference type="ARBA" id="ARBA00008010"/>
    </source>
</evidence>
<dbReference type="AlphaFoldDB" id="A0A914RSK0"/>
<sequence length="64" mass="7432">MPNVYLEMLEESLETEEDLLIQQAIVERVIRRLINEDNVLIQLNAETDKDPVLVVHPNYVIADD</sequence>
<dbReference type="Pfam" id="PF18263">
    <property type="entry name" value="WHD_MCM6"/>
    <property type="match status" value="1"/>
</dbReference>
<evidence type="ECO:0000256" key="3">
    <source>
        <dbReference type="ARBA" id="ARBA00022705"/>
    </source>
</evidence>
<feature type="domain" description="Mcm6 C-terminal winged-helix" evidence="6">
    <location>
        <begin position="4"/>
        <end position="61"/>
    </location>
</feature>
<evidence type="ECO:0000313" key="7">
    <source>
        <dbReference type="Proteomes" id="UP000887564"/>
    </source>
</evidence>
<keyword evidence="7" id="KW-1185">Reference proteome</keyword>
<keyword evidence="3" id="KW-0235">DNA replication</keyword>
<keyword evidence="4" id="KW-0547">Nucleotide-binding</keyword>
<keyword evidence="5" id="KW-0539">Nucleus</keyword>
<evidence type="ECO:0000256" key="4">
    <source>
        <dbReference type="ARBA" id="ARBA00022806"/>
    </source>
</evidence>
<dbReference type="Gene3D" id="1.20.58.870">
    <property type="match status" value="1"/>
</dbReference>
<proteinExistence type="inferred from homology"/>
<reference evidence="8" key="1">
    <citation type="submission" date="2022-11" db="UniProtKB">
        <authorList>
            <consortium name="WormBaseParasite"/>
        </authorList>
    </citation>
    <scope>IDENTIFICATION</scope>
</reference>
<dbReference type="GO" id="GO:0004386">
    <property type="term" value="F:helicase activity"/>
    <property type="evidence" value="ECO:0007669"/>
    <property type="project" value="UniProtKB-KW"/>
</dbReference>
<dbReference type="InterPro" id="IPR041024">
    <property type="entry name" value="Mcm6_C"/>
</dbReference>
<evidence type="ECO:0000259" key="6">
    <source>
        <dbReference type="Pfam" id="PF18263"/>
    </source>
</evidence>
<evidence type="ECO:0000256" key="1">
    <source>
        <dbReference type="ARBA" id="ARBA00004123"/>
    </source>
</evidence>
<evidence type="ECO:0000313" key="8">
    <source>
        <dbReference type="WBParaSite" id="PEQ_0000929301-mRNA-1"/>
    </source>
</evidence>
<evidence type="ECO:0000256" key="5">
    <source>
        <dbReference type="ARBA" id="ARBA00023242"/>
    </source>
</evidence>
<organism evidence="7 8">
    <name type="scientific">Parascaris equorum</name>
    <name type="common">Equine roundworm</name>
    <dbReference type="NCBI Taxonomy" id="6256"/>
    <lineage>
        <taxon>Eukaryota</taxon>
        <taxon>Metazoa</taxon>
        <taxon>Ecdysozoa</taxon>
        <taxon>Nematoda</taxon>
        <taxon>Chromadorea</taxon>
        <taxon>Rhabditida</taxon>
        <taxon>Spirurina</taxon>
        <taxon>Ascaridomorpha</taxon>
        <taxon>Ascaridoidea</taxon>
        <taxon>Ascarididae</taxon>
        <taxon>Parascaris</taxon>
    </lineage>
</organism>
<dbReference type="WBParaSite" id="PEQ_0000929301-mRNA-1">
    <property type="protein sequence ID" value="PEQ_0000929301-mRNA-1"/>
    <property type="gene ID" value="PEQ_0000929301"/>
</dbReference>
<name>A0A914RSK0_PAREQ</name>
<dbReference type="Proteomes" id="UP000887564">
    <property type="component" value="Unplaced"/>
</dbReference>
<keyword evidence="4" id="KW-0067">ATP-binding</keyword>
<accession>A0A914RSK0</accession>
<dbReference type="GO" id="GO:0005634">
    <property type="term" value="C:nucleus"/>
    <property type="evidence" value="ECO:0007669"/>
    <property type="project" value="UniProtKB-SubCell"/>
</dbReference>
<protein>
    <submittedName>
        <fullName evidence="8">Mcm6 C-terminal winged-helix domain-containing protein</fullName>
    </submittedName>
</protein>